<dbReference type="Gene3D" id="2.40.128.130">
    <property type="entry name" value="Autotransporter beta-domain"/>
    <property type="match status" value="1"/>
</dbReference>
<dbReference type="Gene3D" id="2.160.20.20">
    <property type="match status" value="1"/>
</dbReference>
<dbReference type="AlphaFoldDB" id="D1AWL4"/>
<evidence type="ECO:0000259" key="2">
    <source>
        <dbReference type="SMART" id="SM00869"/>
    </source>
</evidence>
<evidence type="ECO:0000313" key="4">
    <source>
        <dbReference type="Proteomes" id="UP000002072"/>
    </source>
</evidence>
<proteinExistence type="predicted"/>
<dbReference type="InterPro" id="IPR004899">
    <property type="entry name" value="Pertactin_central"/>
</dbReference>
<dbReference type="InterPro" id="IPR036709">
    <property type="entry name" value="Autotransporte_beta_dom_sf"/>
</dbReference>
<name>D1AWL4_STRM9</name>
<evidence type="ECO:0000313" key="3">
    <source>
        <dbReference type="EMBL" id="ACZ00690.1"/>
    </source>
</evidence>
<keyword evidence="1" id="KW-0732">Signal</keyword>
<dbReference type="SUPFAM" id="SSF103515">
    <property type="entry name" value="Autotransporter"/>
    <property type="match status" value="1"/>
</dbReference>
<reference evidence="3 4" key="1">
    <citation type="journal article" date="2009" name="Stand. Genomic Sci.">
        <title>Complete genome sequence of Streptobacillus moniliformis type strain (9901T).</title>
        <authorList>
            <person name="Nolan M."/>
            <person name="Gronow S."/>
            <person name="Lapidus A."/>
            <person name="Ivanova N."/>
            <person name="Copeland A."/>
            <person name="Lucas S."/>
            <person name="Del Rio T.G."/>
            <person name="Chen F."/>
            <person name="Tice H."/>
            <person name="Pitluck S."/>
            <person name="Cheng J.F."/>
            <person name="Sims D."/>
            <person name="Meincke L."/>
            <person name="Bruce D."/>
            <person name="Goodwin L."/>
            <person name="Brettin T."/>
            <person name="Han C."/>
            <person name="Detter J.C."/>
            <person name="Ovchinikova G."/>
            <person name="Pati A."/>
            <person name="Mavromatis K."/>
            <person name="Mikhailova N."/>
            <person name="Chen A."/>
            <person name="Palaniappan K."/>
            <person name="Land M."/>
            <person name="Hauser L."/>
            <person name="Chang Y.J."/>
            <person name="Jeffries C.D."/>
            <person name="Rohde M."/>
            <person name="Sproer C."/>
            <person name="Goker M."/>
            <person name="Bristow J."/>
            <person name="Eisen J.A."/>
            <person name="Markowitz V."/>
            <person name="Hugenholtz P."/>
            <person name="Kyrpides N.C."/>
            <person name="Klenk H.P."/>
            <person name="Chain P."/>
        </authorList>
    </citation>
    <scope>NUCLEOTIDE SEQUENCE [LARGE SCALE GENOMIC DNA]</scope>
    <source>
        <strain evidence="4">ATCC 14647 / DSM 12112 / NCTC 10651 / 9901</strain>
    </source>
</reference>
<feature type="signal peptide" evidence="1">
    <location>
        <begin position="1"/>
        <end position="20"/>
    </location>
</feature>
<dbReference type="Pfam" id="PF03212">
    <property type="entry name" value="Pertactin"/>
    <property type="match status" value="1"/>
</dbReference>
<feature type="domain" description="Autotransporter" evidence="2">
    <location>
        <begin position="606"/>
        <end position="843"/>
    </location>
</feature>
<dbReference type="SUPFAM" id="SSF51126">
    <property type="entry name" value="Pectin lyase-like"/>
    <property type="match status" value="1"/>
</dbReference>
<evidence type="ECO:0000256" key="1">
    <source>
        <dbReference type="SAM" id="SignalP"/>
    </source>
</evidence>
<feature type="chain" id="PRO_5003021117" evidence="1">
    <location>
        <begin position="21"/>
        <end position="857"/>
    </location>
</feature>
<dbReference type="InterPro" id="IPR011050">
    <property type="entry name" value="Pectin_lyase_fold/virulence"/>
</dbReference>
<protein>
    <submittedName>
        <fullName evidence="3">Outer membrane autotransporter barrel domain protein</fullName>
    </submittedName>
</protein>
<keyword evidence="4" id="KW-1185">Reference proteome</keyword>
<organism evidence="3 4">
    <name type="scientific">Streptobacillus moniliformis (strain ATCC 14647 / DSM 12112 / NCTC 10651 / 9901)</name>
    <dbReference type="NCBI Taxonomy" id="519441"/>
    <lineage>
        <taxon>Bacteria</taxon>
        <taxon>Fusobacteriati</taxon>
        <taxon>Fusobacteriota</taxon>
        <taxon>Fusobacteriia</taxon>
        <taxon>Fusobacteriales</taxon>
        <taxon>Leptotrichiaceae</taxon>
        <taxon>Streptobacillus</taxon>
    </lineage>
</organism>
<dbReference type="InterPro" id="IPR012332">
    <property type="entry name" value="Autotransporter_pectin_lyase_C"/>
</dbReference>
<dbReference type="SMART" id="SM00869">
    <property type="entry name" value="Autotransporter"/>
    <property type="match status" value="1"/>
</dbReference>
<gene>
    <name evidence="3" type="ordered locus">Smon_0204</name>
</gene>
<accession>D1AWL4</accession>
<dbReference type="CDD" id="cd00253">
    <property type="entry name" value="PL_Passenger_AT"/>
    <property type="match status" value="1"/>
</dbReference>
<dbReference type="KEGG" id="smf:Smon_0204"/>
<dbReference type="eggNOG" id="COG3468">
    <property type="taxonomic scope" value="Bacteria"/>
</dbReference>
<dbReference type="Proteomes" id="UP000002072">
    <property type="component" value="Chromosome"/>
</dbReference>
<dbReference type="InterPro" id="IPR005546">
    <property type="entry name" value="Autotransporte_beta"/>
</dbReference>
<dbReference type="EMBL" id="CP001779">
    <property type="protein sequence ID" value="ACZ00690.1"/>
    <property type="molecule type" value="Genomic_DNA"/>
</dbReference>
<sequence>MVKGKYMTCLFFLISILANAKTVDEKINEDVANINEIESKIKYDKSYQDPKDEVHVGDDEKAKFEFNKDFKISKDKIYSKENEVPNSIKVINNANISIEKGTELIKLPEDKYGLMDYSNLMYIVNNKKIESNLQDIDLRSKYVYFKNSKNAILKNSLSKDKKWYHQTYIRSDELTVLDNAGIIYGHTLLHSRIKLSAINRKTGTINNALSMLAHEGELNFKNEGKIIGEKIYTKYMTESTFVNSGMIDVKMFDYNLSESTQDGEDKGTHFLNTKSGVIKSKNMFFTVENLNFQNFGNIESSEKIDISTSSGRIDNNNRIKGNMDITHYDYLKKVLKVNLQNGVLEGDLILNKESDGKTVVTIKSMENVTGNMISNGNNDTLRLIGSGEVTSKDKFKDFEKIHLQNSDWTFSNEEYKVNDEILVENSNLSIKKGKLETKKVINRATSTISALDKSEVIVSDKFLNKGTVSFLKNKSETDIFTVKGNYVGDNGKILMRVDVENKNADIFKVEGSVTGNTGVEISSNSTLNKRMKDKLKLIETKNSTKDTFNLLNPEQGVFKYRLKLEDNKWYLHQYYNKAIIGIIANSIYKVKDDFNLTYNDHNILNNGKLWSKATKMFNKNVFTNDKDYTLNINNDTTNIFMGYDIGEKYIKYGVFGNIGFEKASKGETGVFGLGIYGTWNNKHFYADSWLNYTYLQNKINIKDSYTYGLHGLKASIETGVRGDMYIGKMKLHASLYEQFIYSYVTDPVMKKVEGIKYFGNMNLRSRLGTHLTLFTGLNNINPYMEFNWNYDVNLSGVEIEREKHYYNNSKNTFELKWGLREISFNDKLSVMANITHRFDNIKNRGNGVELGFSYNFM</sequence>
<dbReference type="OrthoDB" id="90207at2"/>
<dbReference type="HOGENOM" id="CLU_329801_0_0_0"/>
<dbReference type="STRING" id="519441.Smon_0204"/>